<dbReference type="InterPro" id="IPR026870">
    <property type="entry name" value="Zinc_ribbon_dom"/>
</dbReference>
<keyword evidence="1" id="KW-0472">Membrane</keyword>
<keyword evidence="1" id="KW-1133">Transmembrane helix</keyword>
<sequence>MFCPKCGNEIKEGASFCPKCGTKVARNQENFQQNNYKSQNSQQNKNVKKHTIITKQNIGLIVGLAFMFLGGLTLSTGDVWGGGSSGIFLIAIGAVIMFYTKS</sequence>
<evidence type="ECO:0000313" key="4">
    <source>
        <dbReference type="Proteomes" id="UP000285288"/>
    </source>
</evidence>
<evidence type="ECO:0000259" key="2">
    <source>
        <dbReference type="Pfam" id="PF13240"/>
    </source>
</evidence>
<dbReference type="Pfam" id="PF13240">
    <property type="entry name" value="Zn_Ribbon_1"/>
    <property type="match status" value="1"/>
</dbReference>
<dbReference type="EMBL" id="QSGD01000030">
    <property type="protein sequence ID" value="RHB04031.1"/>
    <property type="molecule type" value="Genomic_DNA"/>
</dbReference>
<feature type="transmembrane region" description="Helical" evidence="1">
    <location>
        <begin position="58"/>
        <end position="74"/>
    </location>
</feature>
<dbReference type="Proteomes" id="UP000285288">
    <property type="component" value="Unassembled WGS sequence"/>
</dbReference>
<evidence type="ECO:0000256" key="1">
    <source>
        <dbReference type="SAM" id="Phobius"/>
    </source>
</evidence>
<feature type="domain" description="Zinc-ribbon" evidence="2">
    <location>
        <begin position="2"/>
        <end position="24"/>
    </location>
</feature>
<proteinExistence type="predicted"/>
<dbReference type="AlphaFoldDB" id="A0A413UBR7"/>
<reference evidence="3 4" key="1">
    <citation type="submission" date="2018-08" db="EMBL/GenBank/DDBJ databases">
        <title>A genome reference for cultivated species of the human gut microbiota.</title>
        <authorList>
            <person name="Zou Y."/>
            <person name="Xue W."/>
            <person name="Luo G."/>
        </authorList>
    </citation>
    <scope>NUCLEOTIDE SEQUENCE [LARGE SCALE GENOMIC DNA]</scope>
    <source>
        <strain evidence="3 4">AM42-13AC</strain>
    </source>
</reference>
<keyword evidence="1" id="KW-0812">Transmembrane</keyword>
<protein>
    <submittedName>
        <fullName evidence="3">Zinc ribbon domain-containing protein</fullName>
    </submittedName>
</protein>
<comment type="caution">
    <text evidence="3">The sequence shown here is derived from an EMBL/GenBank/DDBJ whole genome shotgun (WGS) entry which is preliminary data.</text>
</comment>
<gene>
    <name evidence="3" type="ORF">DW907_07815</name>
</gene>
<organism evidence="3 4">
    <name type="scientific">Holdemanella biformis</name>
    <dbReference type="NCBI Taxonomy" id="1735"/>
    <lineage>
        <taxon>Bacteria</taxon>
        <taxon>Bacillati</taxon>
        <taxon>Bacillota</taxon>
        <taxon>Erysipelotrichia</taxon>
        <taxon>Erysipelotrichales</taxon>
        <taxon>Erysipelotrichaceae</taxon>
        <taxon>Holdemanella</taxon>
    </lineage>
</organism>
<evidence type="ECO:0000313" key="3">
    <source>
        <dbReference type="EMBL" id="RHB04031.1"/>
    </source>
</evidence>
<accession>A0A413UBR7</accession>
<dbReference type="RefSeq" id="WP_118011593.1">
    <property type="nucleotide sequence ID" value="NZ_QSGD01000030.1"/>
</dbReference>
<name>A0A413UBR7_9FIRM</name>
<feature type="transmembrane region" description="Helical" evidence="1">
    <location>
        <begin position="80"/>
        <end position="99"/>
    </location>
</feature>